<protein>
    <submittedName>
        <fullName evidence="1">Uncharacterized protein</fullName>
    </submittedName>
</protein>
<accession>A0A937CUM0</accession>
<organism evidence="1 2">
    <name type="scientific">Ramlibacter monticola</name>
    <dbReference type="NCBI Taxonomy" id="1926872"/>
    <lineage>
        <taxon>Bacteria</taxon>
        <taxon>Pseudomonadati</taxon>
        <taxon>Pseudomonadota</taxon>
        <taxon>Betaproteobacteria</taxon>
        <taxon>Burkholderiales</taxon>
        <taxon>Comamonadaceae</taxon>
        <taxon>Ramlibacter</taxon>
    </lineage>
</organism>
<dbReference type="Proteomes" id="UP000599109">
    <property type="component" value="Unassembled WGS sequence"/>
</dbReference>
<reference evidence="1 2" key="1">
    <citation type="journal article" date="2017" name="Int. J. Syst. Evol. Microbiol.">
        <title>Ramlibacter monticola sp. nov., isolated from forest soil.</title>
        <authorList>
            <person name="Chaudhary D.K."/>
            <person name="Kim J."/>
        </authorList>
    </citation>
    <scope>NUCLEOTIDE SEQUENCE [LARGE SCALE GENOMIC DNA]</scope>
    <source>
        <strain evidence="1 2">KACC 19175</strain>
    </source>
</reference>
<gene>
    <name evidence="1" type="ORF">JJ685_21690</name>
</gene>
<comment type="caution">
    <text evidence="1">The sequence shown here is derived from an EMBL/GenBank/DDBJ whole genome shotgun (WGS) entry which is preliminary data.</text>
</comment>
<dbReference type="RefSeq" id="WP_201676428.1">
    <property type="nucleotide sequence ID" value="NZ_JAEQNE010000006.1"/>
</dbReference>
<dbReference type="AlphaFoldDB" id="A0A937CUM0"/>
<sequence length="81" mass="8723">MTTTHHHATVTVGKYLISPLTKLVEGGWFACSVSIRAGSGRGTTDRVVRLTRIFRDRLAAADYALQEGLRWVAAPAARAAA</sequence>
<name>A0A937CUM0_9BURK</name>
<evidence type="ECO:0000313" key="2">
    <source>
        <dbReference type="Proteomes" id="UP000599109"/>
    </source>
</evidence>
<evidence type="ECO:0000313" key="1">
    <source>
        <dbReference type="EMBL" id="MBL0393765.1"/>
    </source>
</evidence>
<dbReference type="EMBL" id="JAEQNE010000006">
    <property type="protein sequence ID" value="MBL0393765.1"/>
    <property type="molecule type" value="Genomic_DNA"/>
</dbReference>
<keyword evidence="2" id="KW-1185">Reference proteome</keyword>
<proteinExistence type="predicted"/>